<dbReference type="EMBL" id="AOME01000047">
    <property type="protein sequence ID" value="EMA53833.1"/>
    <property type="molecule type" value="Genomic_DNA"/>
</dbReference>
<dbReference type="AlphaFoldDB" id="M0N8D1"/>
<protein>
    <submittedName>
        <fullName evidence="1">FAD-linked oxidase domain protein</fullName>
    </submittedName>
</protein>
<evidence type="ECO:0000313" key="2">
    <source>
        <dbReference type="Proteomes" id="UP000011625"/>
    </source>
</evidence>
<dbReference type="Proteomes" id="UP000011625">
    <property type="component" value="Unassembled WGS sequence"/>
</dbReference>
<organism evidence="1 2">
    <name type="scientific">Halococcus salifodinae DSM 8989</name>
    <dbReference type="NCBI Taxonomy" id="1227456"/>
    <lineage>
        <taxon>Archaea</taxon>
        <taxon>Methanobacteriati</taxon>
        <taxon>Methanobacteriota</taxon>
        <taxon>Stenosarchaea group</taxon>
        <taxon>Halobacteria</taxon>
        <taxon>Halobacteriales</taxon>
        <taxon>Halococcaceae</taxon>
        <taxon>Halococcus</taxon>
    </lineage>
</organism>
<accession>M0N8D1</accession>
<evidence type="ECO:0000313" key="1">
    <source>
        <dbReference type="EMBL" id="EMA53833.1"/>
    </source>
</evidence>
<gene>
    <name evidence="1" type="ORF">C450_06877</name>
</gene>
<reference evidence="1 2" key="1">
    <citation type="journal article" date="2014" name="PLoS Genet.">
        <title>Phylogenetically driven sequencing of extremely halophilic archaea reveals strategies for static and dynamic osmo-response.</title>
        <authorList>
            <person name="Becker E.A."/>
            <person name="Seitzer P.M."/>
            <person name="Tritt A."/>
            <person name="Larsen D."/>
            <person name="Krusor M."/>
            <person name="Yao A.I."/>
            <person name="Wu D."/>
            <person name="Madern D."/>
            <person name="Eisen J.A."/>
            <person name="Darling A.E."/>
            <person name="Facciotti M.T."/>
        </authorList>
    </citation>
    <scope>NUCLEOTIDE SEQUENCE [LARGE SCALE GENOMIC DNA]</scope>
    <source>
        <strain evidence="1 2">DSM 8989</strain>
    </source>
</reference>
<name>M0N8D1_9EURY</name>
<comment type="caution">
    <text evidence="1">The sequence shown here is derived from an EMBL/GenBank/DDBJ whole genome shotgun (WGS) entry which is preliminary data.</text>
</comment>
<sequence length="34" mass="4057">MAIPGVRAVLERTVGIARERSLPMFHRRRFAEWF</sequence>
<keyword evidence="2" id="KW-1185">Reference proteome</keyword>
<proteinExistence type="predicted"/>